<dbReference type="Proteomes" id="UP000316426">
    <property type="component" value="Chromosome"/>
</dbReference>
<gene>
    <name evidence="2" type="ORF">Spa11_30930</name>
</gene>
<evidence type="ECO:0000259" key="1">
    <source>
        <dbReference type="PROSITE" id="PS51411"/>
    </source>
</evidence>
<dbReference type="AlphaFoldDB" id="A0A518KAR9"/>
<feature type="domain" description="PSP1 C-terminal" evidence="1">
    <location>
        <begin position="56"/>
        <end position="141"/>
    </location>
</feature>
<dbReference type="EMBL" id="CP036349">
    <property type="protein sequence ID" value="QDV74884.1"/>
    <property type="molecule type" value="Genomic_DNA"/>
</dbReference>
<dbReference type="KEGG" id="bmei:Spa11_30930"/>
<evidence type="ECO:0000313" key="3">
    <source>
        <dbReference type="Proteomes" id="UP000316426"/>
    </source>
</evidence>
<protein>
    <recommendedName>
        <fullName evidence="1">PSP1 C-terminal domain-containing protein</fullName>
    </recommendedName>
</protein>
<evidence type="ECO:0000313" key="2">
    <source>
        <dbReference type="EMBL" id="QDV74884.1"/>
    </source>
</evidence>
<dbReference type="InterPro" id="IPR007557">
    <property type="entry name" value="PSP1_C"/>
</dbReference>
<organism evidence="2 3">
    <name type="scientific">Botrimarina mediterranea</name>
    <dbReference type="NCBI Taxonomy" id="2528022"/>
    <lineage>
        <taxon>Bacteria</taxon>
        <taxon>Pseudomonadati</taxon>
        <taxon>Planctomycetota</taxon>
        <taxon>Planctomycetia</taxon>
        <taxon>Pirellulales</taxon>
        <taxon>Lacipirellulaceae</taxon>
        <taxon>Botrimarina</taxon>
    </lineage>
</organism>
<dbReference type="Pfam" id="PF04468">
    <property type="entry name" value="PSP1"/>
    <property type="match status" value="1"/>
</dbReference>
<dbReference type="RefSeq" id="WP_145113680.1">
    <property type="nucleotide sequence ID" value="NZ_CP036349.1"/>
</dbReference>
<proteinExistence type="predicted"/>
<accession>A0A518KAR9</accession>
<name>A0A518KAR9_9BACT</name>
<dbReference type="PROSITE" id="PS51411">
    <property type="entry name" value="PSP1_C"/>
    <property type="match status" value="1"/>
</dbReference>
<reference evidence="2 3" key="1">
    <citation type="submission" date="2019-02" db="EMBL/GenBank/DDBJ databases">
        <title>Deep-cultivation of Planctomycetes and their phenomic and genomic characterization uncovers novel biology.</title>
        <authorList>
            <person name="Wiegand S."/>
            <person name="Jogler M."/>
            <person name="Boedeker C."/>
            <person name="Pinto D."/>
            <person name="Vollmers J."/>
            <person name="Rivas-Marin E."/>
            <person name="Kohn T."/>
            <person name="Peeters S.H."/>
            <person name="Heuer A."/>
            <person name="Rast P."/>
            <person name="Oberbeckmann S."/>
            <person name="Bunk B."/>
            <person name="Jeske O."/>
            <person name="Meyerdierks A."/>
            <person name="Storesund J.E."/>
            <person name="Kallscheuer N."/>
            <person name="Luecker S."/>
            <person name="Lage O.M."/>
            <person name="Pohl T."/>
            <person name="Merkel B.J."/>
            <person name="Hornburger P."/>
            <person name="Mueller R.-W."/>
            <person name="Bruemmer F."/>
            <person name="Labrenz M."/>
            <person name="Spormann A.M."/>
            <person name="Op den Camp H."/>
            <person name="Overmann J."/>
            <person name="Amann R."/>
            <person name="Jetten M.S.M."/>
            <person name="Mascher T."/>
            <person name="Medema M.H."/>
            <person name="Devos D.P."/>
            <person name="Kaster A.-K."/>
            <person name="Ovreas L."/>
            <person name="Rohde M."/>
            <person name="Galperin M.Y."/>
            <person name="Jogler C."/>
        </authorList>
    </citation>
    <scope>NUCLEOTIDE SEQUENCE [LARGE SCALE GENOMIC DNA]</scope>
    <source>
        <strain evidence="2 3">Spa11</strain>
    </source>
</reference>
<sequence>MNHLIRVGAMGHVGRFRSADGLRYARGQRVVVRTARGLEVGEVLADDPQGPGDADGPLLRRMTDSDEMVAERLQRNRDAAYGACLRVLAERGSDAVLLDVEHLFDGRGLYFYFLGEVDPATEAISAELAAAYDAEARFGQFADTLEQGCGPGCGTAEAKNGCGTAGGCATCSVAAACSR</sequence>
<keyword evidence="3" id="KW-1185">Reference proteome</keyword>